<keyword evidence="2" id="KW-1185">Reference proteome</keyword>
<accession>A0A914IG95</accession>
<evidence type="ECO:0000313" key="3">
    <source>
        <dbReference type="WBParaSite" id="Gr19_v10_g9631.t1"/>
    </source>
</evidence>
<feature type="compositionally biased region" description="Basic and acidic residues" evidence="1">
    <location>
        <begin position="72"/>
        <end position="81"/>
    </location>
</feature>
<dbReference type="AlphaFoldDB" id="A0A914IG95"/>
<dbReference type="Proteomes" id="UP000887572">
    <property type="component" value="Unplaced"/>
</dbReference>
<name>A0A914IG95_GLORO</name>
<proteinExistence type="predicted"/>
<evidence type="ECO:0000256" key="1">
    <source>
        <dbReference type="SAM" id="MobiDB-lite"/>
    </source>
</evidence>
<feature type="compositionally biased region" description="Polar residues" evidence="1">
    <location>
        <begin position="82"/>
        <end position="94"/>
    </location>
</feature>
<sequence length="126" mass="14174">MVFTMPRIAVALISDRSDAFSTLEGIANANIKQLERGEAQQLAVELISARSDAFFDFRRNCKCQQEELQSKIKQLERREPQQHGSRSSSWSGENHNSMAVELISADPMRFSTFEGIASANMKSYKA</sequence>
<organism evidence="2 3">
    <name type="scientific">Globodera rostochiensis</name>
    <name type="common">Golden nematode worm</name>
    <name type="synonym">Heterodera rostochiensis</name>
    <dbReference type="NCBI Taxonomy" id="31243"/>
    <lineage>
        <taxon>Eukaryota</taxon>
        <taxon>Metazoa</taxon>
        <taxon>Ecdysozoa</taxon>
        <taxon>Nematoda</taxon>
        <taxon>Chromadorea</taxon>
        <taxon>Rhabditida</taxon>
        <taxon>Tylenchina</taxon>
        <taxon>Tylenchomorpha</taxon>
        <taxon>Tylenchoidea</taxon>
        <taxon>Heteroderidae</taxon>
        <taxon>Heteroderinae</taxon>
        <taxon>Globodera</taxon>
    </lineage>
</organism>
<protein>
    <submittedName>
        <fullName evidence="3">Uncharacterized protein</fullName>
    </submittedName>
</protein>
<dbReference type="WBParaSite" id="Gr19_v10_g9631.t1">
    <property type="protein sequence ID" value="Gr19_v10_g9631.t1"/>
    <property type="gene ID" value="Gr19_v10_g9631"/>
</dbReference>
<feature type="region of interest" description="Disordered" evidence="1">
    <location>
        <begin position="72"/>
        <end position="94"/>
    </location>
</feature>
<reference evidence="3" key="1">
    <citation type="submission" date="2022-11" db="UniProtKB">
        <authorList>
            <consortium name="WormBaseParasite"/>
        </authorList>
    </citation>
    <scope>IDENTIFICATION</scope>
</reference>
<evidence type="ECO:0000313" key="2">
    <source>
        <dbReference type="Proteomes" id="UP000887572"/>
    </source>
</evidence>